<evidence type="ECO:0000313" key="3">
    <source>
        <dbReference type="Proteomes" id="UP000182192"/>
    </source>
</evidence>
<evidence type="ECO:0000313" key="2">
    <source>
        <dbReference type="EMBL" id="SFC04166.1"/>
    </source>
</evidence>
<keyword evidence="1" id="KW-0472">Membrane</keyword>
<feature type="transmembrane region" description="Helical" evidence="1">
    <location>
        <begin position="23"/>
        <end position="46"/>
    </location>
</feature>
<accession>A0A1I1FYQ7</accession>
<keyword evidence="1" id="KW-0812">Transmembrane</keyword>
<gene>
    <name evidence="2" type="ORF">SAMN02910406_01052</name>
</gene>
<proteinExistence type="predicted"/>
<sequence length="139" mass="15656">MLFALICIVAIFGAGILLFSTVGLAIALIGALFMGISVTVIKLFILPRFEARDRLRLANDNIRITPERLEVRYDGYKKGYVIDCFYTSPETGRKFVFSTPPFAADPTPYLFDAKILVIANRVDYSNYYIDMNGLENIVK</sequence>
<dbReference type="EMBL" id="FOKQ01000006">
    <property type="protein sequence ID" value="SFC04166.1"/>
    <property type="molecule type" value="Genomic_DNA"/>
</dbReference>
<evidence type="ECO:0000256" key="1">
    <source>
        <dbReference type="SAM" id="Phobius"/>
    </source>
</evidence>
<reference evidence="2 3" key="1">
    <citation type="submission" date="2016-10" db="EMBL/GenBank/DDBJ databases">
        <authorList>
            <person name="de Groot N.N."/>
        </authorList>
    </citation>
    <scope>NUCLEOTIDE SEQUENCE [LARGE SCALE GENOMIC DNA]</scope>
    <source>
        <strain evidence="2 3">AR67</strain>
    </source>
</reference>
<dbReference type="AlphaFoldDB" id="A0A1I1FYQ7"/>
<dbReference type="OrthoDB" id="1822602at2"/>
<keyword evidence="1" id="KW-1133">Transmembrane helix</keyword>
<dbReference type="Proteomes" id="UP000182192">
    <property type="component" value="Unassembled WGS sequence"/>
</dbReference>
<protein>
    <submittedName>
        <fullName evidence="2">Uncharacterized protein</fullName>
    </submittedName>
</protein>
<name>A0A1I1FYQ7_RUMAL</name>
<dbReference type="RefSeq" id="WP_074960513.1">
    <property type="nucleotide sequence ID" value="NZ_FOKQ01000006.1"/>
</dbReference>
<organism evidence="2 3">
    <name type="scientific">Ruminococcus albus</name>
    <dbReference type="NCBI Taxonomy" id="1264"/>
    <lineage>
        <taxon>Bacteria</taxon>
        <taxon>Bacillati</taxon>
        <taxon>Bacillota</taxon>
        <taxon>Clostridia</taxon>
        <taxon>Eubacteriales</taxon>
        <taxon>Oscillospiraceae</taxon>
        <taxon>Ruminococcus</taxon>
    </lineage>
</organism>